<reference evidence="2" key="1">
    <citation type="submission" date="2014-09" db="EMBL/GenBank/DDBJ databases">
        <authorList>
            <person name="Magalhaes I.L.F."/>
            <person name="Oliveira U."/>
            <person name="Santos F.R."/>
            <person name="Vidigal T.H.D.A."/>
            <person name="Brescovit A.D."/>
            <person name="Santos A.J."/>
        </authorList>
    </citation>
    <scope>NUCLEOTIDE SEQUENCE</scope>
    <source>
        <tissue evidence="2">Shoot tissue taken approximately 20 cm above the soil surface</tissue>
    </source>
</reference>
<name>A0A0A9CQC7_ARUDO</name>
<reference evidence="2" key="2">
    <citation type="journal article" date="2015" name="Data Brief">
        <title>Shoot transcriptome of the giant reed, Arundo donax.</title>
        <authorList>
            <person name="Barrero R.A."/>
            <person name="Guerrero F.D."/>
            <person name="Moolhuijzen P."/>
            <person name="Goolsby J.A."/>
            <person name="Tidwell J."/>
            <person name="Bellgard S.E."/>
            <person name="Bellgard M.I."/>
        </authorList>
    </citation>
    <scope>NUCLEOTIDE SEQUENCE</scope>
    <source>
        <tissue evidence="2">Shoot tissue taken approximately 20 cm above the soil surface</tissue>
    </source>
</reference>
<evidence type="ECO:0000256" key="1">
    <source>
        <dbReference type="SAM" id="Phobius"/>
    </source>
</evidence>
<keyword evidence="1" id="KW-1133">Transmembrane helix</keyword>
<dbReference type="EMBL" id="GBRH01219351">
    <property type="protein sequence ID" value="JAD78544.1"/>
    <property type="molecule type" value="Transcribed_RNA"/>
</dbReference>
<sequence length="50" mass="5489">MLLTGSRKHGNVKTYNLGLINCGTCFLPSAVIPLMFITVLVPCPSCWSKY</sequence>
<protein>
    <submittedName>
        <fullName evidence="2">Uncharacterized protein</fullName>
    </submittedName>
</protein>
<proteinExistence type="predicted"/>
<evidence type="ECO:0000313" key="2">
    <source>
        <dbReference type="EMBL" id="JAD78544.1"/>
    </source>
</evidence>
<keyword evidence="1" id="KW-0812">Transmembrane</keyword>
<accession>A0A0A9CQC7</accession>
<dbReference type="AlphaFoldDB" id="A0A0A9CQC7"/>
<feature type="transmembrane region" description="Helical" evidence="1">
    <location>
        <begin position="20"/>
        <end position="41"/>
    </location>
</feature>
<keyword evidence="1" id="KW-0472">Membrane</keyword>
<organism evidence="2">
    <name type="scientific">Arundo donax</name>
    <name type="common">Giant reed</name>
    <name type="synonym">Donax arundinaceus</name>
    <dbReference type="NCBI Taxonomy" id="35708"/>
    <lineage>
        <taxon>Eukaryota</taxon>
        <taxon>Viridiplantae</taxon>
        <taxon>Streptophyta</taxon>
        <taxon>Embryophyta</taxon>
        <taxon>Tracheophyta</taxon>
        <taxon>Spermatophyta</taxon>
        <taxon>Magnoliopsida</taxon>
        <taxon>Liliopsida</taxon>
        <taxon>Poales</taxon>
        <taxon>Poaceae</taxon>
        <taxon>PACMAD clade</taxon>
        <taxon>Arundinoideae</taxon>
        <taxon>Arundineae</taxon>
        <taxon>Arundo</taxon>
    </lineage>
</organism>